<evidence type="ECO:0000313" key="2">
    <source>
        <dbReference type="Proteomes" id="UP000180057"/>
    </source>
</evidence>
<evidence type="ECO:0000313" key="1">
    <source>
        <dbReference type="EMBL" id="OIJ22387.1"/>
    </source>
</evidence>
<dbReference type="RefSeq" id="WP_071388942.1">
    <property type="nucleotide sequence ID" value="NZ_MLQS01000001.1"/>
</dbReference>
<sequence length="95" mass="10780">MLSNLGIDFQGQIHHLKRSNRNVHTIQLHSVDNGQLRNGILSTLSQNNRLIKQGNSQSFHSHTCTHIKIADNVGYIVQYSKTPLLKNFLWGQMSS</sequence>
<keyword evidence="2" id="KW-1185">Reference proteome</keyword>
<dbReference type="Proteomes" id="UP000180057">
    <property type="component" value="Unassembled WGS sequence"/>
</dbReference>
<dbReference type="EMBL" id="MLQS01000001">
    <property type="protein sequence ID" value="OIJ22387.1"/>
    <property type="molecule type" value="Genomic_DNA"/>
</dbReference>
<proteinExistence type="predicted"/>
<name>A0A1S2MEV1_9BACI</name>
<accession>A0A1S2MEV1</accession>
<comment type="caution">
    <text evidence="1">The sequence shown here is derived from an EMBL/GenBank/DDBJ whole genome shotgun (WGS) entry which is preliminary data.</text>
</comment>
<organism evidence="1 2">
    <name type="scientific">Anaerobacillus alkalidiazotrophicus</name>
    <dbReference type="NCBI Taxonomy" id="472963"/>
    <lineage>
        <taxon>Bacteria</taxon>
        <taxon>Bacillati</taxon>
        <taxon>Bacillota</taxon>
        <taxon>Bacilli</taxon>
        <taxon>Bacillales</taxon>
        <taxon>Bacillaceae</taxon>
        <taxon>Anaerobacillus</taxon>
    </lineage>
</organism>
<gene>
    <name evidence="1" type="ORF">BKP45_07055</name>
</gene>
<dbReference type="AlphaFoldDB" id="A0A1S2MEV1"/>
<protein>
    <submittedName>
        <fullName evidence="1">Uncharacterized protein</fullName>
    </submittedName>
</protein>
<reference evidence="1 2" key="1">
    <citation type="submission" date="2016-10" db="EMBL/GenBank/DDBJ databases">
        <title>Draft genome sequences of four alkaliphilic bacteria belonging to the Anaerobacillus genus.</title>
        <authorList>
            <person name="Bassil N.M."/>
            <person name="Lloyd J.R."/>
        </authorList>
    </citation>
    <scope>NUCLEOTIDE SEQUENCE [LARGE SCALE GENOMIC DNA]</scope>
    <source>
        <strain evidence="1 2">DSM 22531</strain>
    </source>
</reference>